<organism evidence="7">
    <name type="scientific">marine metagenome</name>
    <dbReference type="NCBI Taxonomy" id="408172"/>
    <lineage>
        <taxon>unclassified sequences</taxon>
        <taxon>metagenomes</taxon>
        <taxon>ecological metagenomes</taxon>
    </lineage>
</organism>
<evidence type="ECO:0000256" key="6">
    <source>
        <dbReference type="SAM" id="Phobius"/>
    </source>
</evidence>
<dbReference type="GO" id="GO:0005886">
    <property type="term" value="C:plasma membrane"/>
    <property type="evidence" value="ECO:0007669"/>
    <property type="project" value="UniProtKB-SubCell"/>
</dbReference>
<sequence length="257" mass="28154">IEFDWRVFLSAAALLFSSFIGFDSIAQAGSEAKNPSKTLPQAILLAIISVGCFYFLFTTAIYHTVPWSFIVEESKLKDISAPGLLSYVLPSWLGVAIVLGAAIALINDLPAMLLSVSRLMFAWAEDGIFPSIIAQVHSKNFTPHISLIVAGAMASFGVLGSHFAGDFFLGIDIMVTSMMVNFLLMCVTLITIPTINPILADKISVIRNRTHQLFISILGLFFLLLFLVVHVHKDLTSSASNWYFHSTPVWLIVMVIG</sequence>
<dbReference type="PANTHER" id="PTHR42770:SF7">
    <property type="entry name" value="MEMBRANE PROTEIN"/>
    <property type="match status" value="1"/>
</dbReference>
<keyword evidence="3 6" id="KW-0812">Transmembrane</keyword>
<keyword evidence="2" id="KW-1003">Cell membrane</keyword>
<reference evidence="7" key="1">
    <citation type="submission" date="2018-05" db="EMBL/GenBank/DDBJ databases">
        <authorList>
            <person name="Lanie J.A."/>
            <person name="Ng W.-L."/>
            <person name="Kazmierczak K.M."/>
            <person name="Andrzejewski T.M."/>
            <person name="Davidsen T.M."/>
            <person name="Wayne K.J."/>
            <person name="Tettelin H."/>
            <person name="Glass J.I."/>
            <person name="Rusch D."/>
            <person name="Podicherti R."/>
            <person name="Tsui H.-C.T."/>
            <person name="Winkler M.E."/>
        </authorList>
    </citation>
    <scope>NUCLEOTIDE SEQUENCE</scope>
</reference>
<protein>
    <recommendedName>
        <fullName evidence="8">Amino acid permease/ SLC12A domain-containing protein</fullName>
    </recommendedName>
</protein>
<comment type="subcellular location">
    <subcellularLocation>
        <location evidence="1">Cell membrane</location>
        <topology evidence="1">Multi-pass membrane protein</topology>
    </subcellularLocation>
</comment>
<evidence type="ECO:0000256" key="3">
    <source>
        <dbReference type="ARBA" id="ARBA00022692"/>
    </source>
</evidence>
<feature type="non-terminal residue" evidence="7">
    <location>
        <position position="257"/>
    </location>
</feature>
<feature type="transmembrane region" description="Helical" evidence="6">
    <location>
        <begin position="213"/>
        <end position="232"/>
    </location>
</feature>
<gene>
    <name evidence="7" type="ORF">METZ01_LOCUS449023</name>
</gene>
<dbReference type="InterPro" id="IPR002293">
    <property type="entry name" value="AA/rel_permease1"/>
</dbReference>
<evidence type="ECO:0000256" key="1">
    <source>
        <dbReference type="ARBA" id="ARBA00004651"/>
    </source>
</evidence>
<evidence type="ECO:0008006" key="8">
    <source>
        <dbReference type="Google" id="ProtNLM"/>
    </source>
</evidence>
<feature type="transmembrane region" description="Helical" evidence="6">
    <location>
        <begin position="112"/>
        <end position="133"/>
    </location>
</feature>
<evidence type="ECO:0000313" key="7">
    <source>
        <dbReference type="EMBL" id="SVD96169.1"/>
    </source>
</evidence>
<dbReference type="Gene3D" id="1.20.1740.10">
    <property type="entry name" value="Amino acid/polyamine transporter I"/>
    <property type="match status" value="1"/>
</dbReference>
<dbReference type="Pfam" id="PF13520">
    <property type="entry name" value="AA_permease_2"/>
    <property type="match status" value="1"/>
</dbReference>
<dbReference type="AlphaFoldDB" id="A0A382ZLP8"/>
<evidence type="ECO:0000256" key="2">
    <source>
        <dbReference type="ARBA" id="ARBA00022475"/>
    </source>
</evidence>
<proteinExistence type="predicted"/>
<dbReference type="PANTHER" id="PTHR42770">
    <property type="entry name" value="AMINO ACID TRANSPORTER-RELATED"/>
    <property type="match status" value="1"/>
</dbReference>
<dbReference type="EMBL" id="UINC01184791">
    <property type="protein sequence ID" value="SVD96169.1"/>
    <property type="molecule type" value="Genomic_DNA"/>
</dbReference>
<feature type="transmembrane region" description="Helical" evidence="6">
    <location>
        <begin position="171"/>
        <end position="192"/>
    </location>
</feature>
<evidence type="ECO:0000256" key="5">
    <source>
        <dbReference type="ARBA" id="ARBA00023136"/>
    </source>
</evidence>
<accession>A0A382ZLP8</accession>
<feature type="transmembrane region" description="Helical" evidence="6">
    <location>
        <begin position="84"/>
        <end position="106"/>
    </location>
</feature>
<name>A0A382ZLP8_9ZZZZ</name>
<evidence type="ECO:0000256" key="4">
    <source>
        <dbReference type="ARBA" id="ARBA00022989"/>
    </source>
</evidence>
<feature type="transmembrane region" description="Helical" evidence="6">
    <location>
        <begin position="145"/>
        <end position="165"/>
    </location>
</feature>
<keyword evidence="4 6" id="KW-1133">Transmembrane helix</keyword>
<dbReference type="GO" id="GO:0022857">
    <property type="term" value="F:transmembrane transporter activity"/>
    <property type="evidence" value="ECO:0007669"/>
    <property type="project" value="InterPro"/>
</dbReference>
<feature type="transmembrane region" description="Helical" evidence="6">
    <location>
        <begin position="38"/>
        <end position="63"/>
    </location>
</feature>
<feature type="non-terminal residue" evidence="7">
    <location>
        <position position="1"/>
    </location>
</feature>
<keyword evidence="5 6" id="KW-0472">Membrane</keyword>
<dbReference type="InterPro" id="IPR050367">
    <property type="entry name" value="APC_superfamily"/>
</dbReference>